<protein>
    <submittedName>
        <fullName evidence="1">Protein kinase, putative</fullName>
    </submittedName>
</protein>
<comment type="caution">
    <text evidence="1">The sequence shown here is derived from an EMBL/GenBank/DDBJ whole genome shotgun (WGS) entry which is preliminary data.</text>
</comment>
<dbReference type="Proteomes" id="UP000007350">
    <property type="component" value="Unassembled WGS sequence"/>
</dbReference>
<organism evidence="1 2">
    <name type="scientific">Trypanosoma cruzi marinkellei</name>
    <dbReference type="NCBI Taxonomy" id="85056"/>
    <lineage>
        <taxon>Eukaryota</taxon>
        <taxon>Discoba</taxon>
        <taxon>Euglenozoa</taxon>
        <taxon>Kinetoplastea</taxon>
        <taxon>Metakinetoplastina</taxon>
        <taxon>Trypanosomatida</taxon>
        <taxon>Trypanosomatidae</taxon>
        <taxon>Trypanosoma</taxon>
        <taxon>Schizotrypanum</taxon>
    </lineage>
</organism>
<gene>
    <name evidence="1" type="ORF">MOQ_000293</name>
</gene>
<proteinExistence type="predicted"/>
<evidence type="ECO:0000313" key="1">
    <source>
        <dbReference type="EMBL" id="EKF39477.1"/>
    </source>
</evidence>
<keyword evidence="2" id="KW-1185">Reference proteome</keyword>
<evidence type="ECO:0000313" key="2">
    <source>
        <dbReference type="Proteomes" id="UP000007350"/>
    </source>
</evidence>
<dbReference type="AlphaFoldDB" id="K2PEW1"/>
<feature type="non-terminal residue" evidence="1">
    <location>
        <position position="43"/>
    </location>
</feature>
<sequence>MRERKGGMRTNPKIAFLMCFFLFLAGTFPFCFVLCCVVLCCVV</sequence>
<keyword evidence="1" id="KW-0418">Kinase</keyword>
<keyword evidence="1" id="KW-0808">Transferase</keyword>
<name>K2PEW1_TRYCR</name>
<dbReference type="EMBL" id="AHKC01001216">
    <property type="protein sequence ID" value="EKF39477.1"/>
    <property type="molecule type" value="Genomic_DNA"/>
</dbReference>
<dbReference type="GO" id="GO:0016301">
    <property type="term" value="F:kinase activity"/>
    <property type="evidence" value="ECO:0007669"/>
    <property type="project" value="UniProtKB-KW"/>
</dbReference>
<reference evidence="1 2" key="1">
    <citation type="journal article" date="2012" name="BMC Genomics">
        <title>Comparative genomic analysis of human infective Trypanosoma cruzi lineages with the bat-restricted subspecies T. cruzi marinkellei.</title>
        <authorList>
            <person name="Franzen O."/>
            <person name="Talavera-Lopez C."/>
            <person name="Ochaya S."/>
            <person name="Butler C.E."/>
            <person name="Messenger L.A."/>
            <person name="Lewis M.D."/>
            <person name="Llewellyn M.S."/>
            <person name="Marinkelle C.J."/>
            <person name="Tyler K.M."/>
            <person name="Miles M.A."/>
            <person name="Andersson B."/>
        </authorList>
    </citation>
    <scope>NUCLEOTIDE SEQUENCE [LARGE SCALE GENOMIC DNA]</scope>
    <source>
        <strain evidence="1 2">B7</strain>
    </source>
</reference>
<accession>K2PEW1</accession>